<reference evidence="1" key="1">
    <citation type="submission" date="2020-08" db="EMBL/GenBank/DDBJ databases">
        <title>Multicomponent nature underlies the extraordinary mechanical properties of spider dragline silk.</title>
        <authorList>
            <person name="Kono N."/>
            <person name="Nakamura H."/>
            <person name="Mori M."/>
            <person name="Yoshida Y."/>
            <person name="Ohtoshi R."/>
            <person name="Malay A.D."/>
            <person name="Moran D.A.P."/>
            <person name="Tomita M."/>
            <person name="Numata K."/>
            <person name="Arakawa K."/>
        </authorList>
    </citation>
    <scope>NUCLEOTIDE SEQUENCE</scope>
</reference>
<evidence type="ECO:0000313" key="1">
    <source>
        <dbReference type="EMBL" id="GFT44374.1"/>
    </source>
</evidence>
<gene>
    <name evidence="1" type="ORF">NPIL_533151</name>
</gene>
<dbReference type="EMBL" id="BMAW01015531">
    <property type="protein sequence ID" value="GFT44374.1"/>
    <property type="molecule type" value="Genomic_DNA"/>
</dbReference>
<accession>A0A8X6TQB3</accession>
<name>A0A8X6TQB3_NEPPI</name>
<comment type="caution">
    <text evidence="1">The sequence shown here is derived from an EMBL/GenBank/DDBJ whole genome shotgun (WGS) entry which is preliminary data.</text>
</comment>
<dbReference type="AlphaFoldDB" id="A0A8X6TQB3"/>
<keyword evidence="2" id="KW-1185">Reference proteome</keyword>
<evidence type="ECO:0000313" key="2">
    <source>
        <dbReference type="Proteomes" id="UP000887013"/>
    </source>
</evidence>
<organism evidence="1 2">
    <name type="scientific">Nephila pilipes</name>
    <name type="common">Giant wood spider</name>
    <name type="synonym">Nephila maculata</name>
    <dbReference type="NCBI Taxonomy" id="299642"/>
    <lineage>
        <taxon>Eukaryota</taxon>
        <taxon>Metazoa</taxon>
        <taxon>Ecdysozoa</taxon>
        <taxon>Arthropoda</taxon>
        <taxon>Chelicerata</taxon>
        <taxon>Arachnida</taxon>
        <taxon>Araneae</taxon>
        <taxon>Araneomorphae</taxon>
        <taxon>Entelegynae</taxon>
        <taxon>Araneoidea</taxon>
        <taxon>Nephilidae</taxon>
        <taxon>Nephila</taxon>
    </lineage>
</organism>
<sequence>MDQLSSFVDDGVVLVIRQPTFALNSHALKAFDKGIHASLVQESSNAHESKVNFTTSSIKSEKEGKEEYGEKYIYFNGQSRMQYQSEQSLCIGFQDLATRSALAPDLAGFIRASVASLAICTTLTQCYLNEQTFRVTQVVSTVCYKTIIYKKTYFNILIPPG</sequence>
<protein>
    <submittedName>
        <fullName evidence="1">Uncharacterized protein</fullName>
    </submittedName>
</protein>
<proteinExistence type="predicted"/>
<dbReference type="Proteomes" id="UP000887013">
    <property type="component" value="Unassembled WGS sequence"/>
</dbReference>